<reference evidence="1 2" key="1">
    <citation type="submission" date="2016-05" db="EMBL/GenBank/DDBJ databases">
        <title>A degradative enzymes factory behind the ericoid mycorrhizal symbiosis.</title>
        <authorList>
            <consortium name="DOE Joint Genome Institute"/>
            <person name="Martino E."/>
            <person name="Morin E."/>
            <person name="Grelet G."/>
            <person name="Kuo A."/>
            <person name="Kohler A."/>
            <person name="Daghino S."/>
            <person name="Barry K."/>
            <person name="Choi C."/>
            <person name="Cichocki N."/>
            <person name="Clum A."/>
            <person name="Copeland A."/>
            <person name="Hainaut M."/>
            <person name="Haridas S."/>
            <person name="Labutti K."/>
            <person name="Lindquist E."/>
            <person name="Lipzen A."/>
            <person name="Khouja H.-R."/>
            <person name="Murat C."/>
            <person name="Ohm R."/>
            <person name="Olson A."/>
            <person name="Spatafora J."/>
            <person name="Veneault-Fourrey C."/>
            <person name="Henrissat B."/>
            <person name="Grigoriev I."/>
            <person name="Martin F."/>
            <person name="Perotto S."/>
        </authorList>
    </citation>
    <scope>NUCLEOTIDE SEQUENCE [LARGE SCALE GENOMIC DNA]</scope>
    <source>
        <strain evidence="1 2">UAMH 7357</strain>
    </source>
</reference>
<evidence type="ECO:0000313" key="1">
    <source>
        <dbReference type="EMBL" id="PMD21096.1"/>
    </source>
</evidence>
<proteinExistence type="predicted"/>
<protein>
    <submittedName>
        <fullName evidence="1">Uncharacterized protein</fullName>
    </submittedName>
</protein>
<evidence type="ECO:0000313" key="2">
    <source>
        <dbReference type="Proteomes" id="UP000235672"/>
    </source>
</evidence>
<organism evidence="1 2">
    <name type="scientific">Hyaloscypha hepaticicola</name>
    <dbReference type="NCBI Taxonomy" id="2082293"/>
    <lineage>
        <taxon>Eukaryota</taxon>
        <taxon>Fungi</taxon>
        <taxon>Dikarya</taxon>
        <taxon>Ascomycota</taxon>
        <taxon>Pezizomycotina</taxon>
        <taxon>Leotiomycetes</taxon>
        <taxon>Helotiales</taxon>
        <taxon>Hyaloscyphaceae</taxon>
        <taxon>Hyaloscypha</taxon>
    </lineage>
</organism>
<sequence length="498" mass="55362">MGSPLDPLRALESDGPTNVIVQDDKTGRWMPVTPLLDTETGKAFVTQDMIAEALKSLQSLSTASGKDIEFASSSCAEEGHKSKNEIDELDYYSPDGPVTEADATKPEDLLRKITIPAWETNPNTSKVTTTRGEIEFLTVEEKDIVGRPDSVQVPKQWAGILLESLPCSAPEKHDDLAHVALTTAVPHPFTELWTSKEGKTIIKKLMWHLSTKTIRIYTTEPGKSQFWARFHKSGQIVSAAAALALVLRLRSNDDCLFGYLVGHAPPSVICELAMHQGGGLITPQIVQLAVEAITRKLARPTKQSKRRLAEAGGDLVQWSFRRSGASNEERLEEDLGKVIQQTKLNIQKSADDVNASLTPAQKSIPMLEVIKKTAIIHSLLVSGMFKYVLWLEQKEKKDRERAKLAIDITFSIIGFAGHGVDKASSLLAVISDALIEHYWIDRSQGLRVAVQDVVTEEIYWPLASTKKLPWYSETEILKKEEIDEYKGYFELVLRSNHL</sequence>
<name>A0A2J6Q4C8_9HELO</name>
<gene>
    <name evidence="1" type="ORF">NA56DRAFT_131013</name>
</gene>
<dbReference type="OrthoDB" id="10620902at2759"/>
<dbReference type="EMBL" id="KZ613482">
    <property type="protein sequence ID" value="PMD21096.1"/>
    <property type="molecule type" value="Genomic_DNA"/>
</dbReference>
<accession>A0A2J6Q4C8</accession>
<dbReference type="Proteomes" id="UP000235672">
    <property type="component" value="Unassembled WGS sequence"/>
</dbReference>
<dbReference type="AlphaFoldDB" id="A0A2J6Q4C8"/>
<keyword evidence="2" id="KW-1185">Reference proteome</keyword>